<keyword evidence="3" id="KW-1185">Reference proteome</keyword>
<feature type="chain" id="PRO_5046094058" evidence="1">
    <location>
        <begin position="22"/>
        <end position="252"/>
    </location>
</feature>
<evidence type="ECO:0000313" key="2">
    <source>
        <dbReference type="EMBL" id="WAQ81491.1"/>
    </source>
</evidence>
<dbReference type="RefSeq" id="XP_053017046.1">
    <property type="nucleotide sequence ID" value="XM_053165901.1"/>
</dbReference>
<dbReference type="Proteomes" id="UP001164743">
    <property type="component" value="Chromosome 1A"/>
</dbReference>
<keyword evidence="1" id="KW-0732">Signal</keyword>
<dbReference type="EMBL" id="CP110421">
    <property type="protein sequence ID" value="WAQ81491.1"/>
    <property type="molecule type" value="Genomic_DNA"/>
</dbReference>
<sequence length="252" mass="27396">MFAHGIRFLTVIGLLARHSLAIDCYPGTTVRREECENAISQIVYRDGVLGKASKSFGYVNGDCSIIVQNPKGADPAPTKKQIERAFAQILDKCQPGTGGSKLPSNETVLLNIGNRGLKQFNIYDSDFPFLKETCGLNSNAPETKKEDCVKAYESIGISIEGEFLDDNKLMSPKITKTFKSCTVSISTSDESDVIANRQVVRPTFDKLLDRCNGKSGVVSLKEGAAGDNGRVILKTRSSVLCGNNDPQKQVCH</sequence>
<organism evidence="2 3">
    <name type="scientific">Puccinia triticina</name>
    <dbReference type="NCBI Taxonomy" id="208348"/>
    <lineage>
        <taxon>Eukaryota</taxon>
        <taxon>Fungi</taxon>
        <taxon>Dikarya</taxon>
        <taxon>Basidiomycota</taxon>
        <taxon>Pucciniomycotina</taxon>
        <taxon>Pucciniomycetes</taxon>
        <taxon>Pucciniales</taxon>
        <taxon>Pucciniaceae</taxon>
        <taxon>Puccinia</taxon>
    </lineage>
</organism>
<evidence type="ECO:0000256" key="1">
    <source>
        <dbReference type="SAM" id="SignalP"/>
    </source>
</evidence>
<name>A0ABY7CBF9_9BASI</name>
<accession>A0ABY7CBF9</accession>
<feature type="signal peptide" evidence="1">
    <location>
        <begin position="1"/>
        <end position="21"/>
    </location>
</feature>
<proteinExistence type="predicted"/>
<reference evidence="2" key="1">
    <citation type="submission" date="2022-10" db="EMBL/GenBank/DDBJ databases">
        <title>Puccinia triticina Genome sequencing and assembly.</title>
        <authorList>
            <person name="Li C."/>
        </authorList>
    </citation>
    <scope>NUCLEOTIDE SEQUENCE</scope>
    <source>
        <strain evidence="2">Pt15</strain>
    </source>
</reference>
<evidence type="ECO:0000313" key="3">
    <source>
        <dbReference type="Proteomes" id="UP001164743"/>
    </source>
</evidence>
<protein>
    <submittedName>
        <fullName evidence="2">Uncharacterized protein</fullName>
    </submittedName>
</protein>
<gene>
    <name evidence="2" type="ORF">PtA15_1A833</name>
</gene>
<dbReference type="GeneID" id="77806796"/>